<accession>A0A5C6LY30</accession>
<dbReference type="PANTHER" id="PTHR13914">
    <property type="entry name" value="PROLINE OXIDASE"/>
    <property type="match status" value="1"/>
</dbReference>
<proteinExistence type="predicted"/>
<dbReference type="GO" id="GO:0010133">
    <property type="term" value="P:L-proline catabolic process to L-glutamate"/>
    <property type="evidence" value="ECO:0007669"/>
    <property type="project" value="TreeGrafter"/>
</dbReference>
<feature type="domain" description="Proline dehydrogenase" evidence="2">
    <location>
        <begin position="81"/>
        <end position="376"/>
    </location>
</feature>
<evidence type="ECO:0000259" key="2">
    <source>
        <dbReference type="Pfam" id="PF01619"/>
    </source>
</evidence>
<dbReference type="Proteomes" id="UP000318815">
    <property type="component" value="Unassembled WGS sequence"/>
</dbReference>
<reference evidence="3 4" key="1">
    <citation type="submission" date="2019-08" db="EMBL/GenBank/DDBJ databases">
        <title>Whole genome sequencing of chitin degrading bacteria Chitinophaga pinensis YS16.</title>
        <authorList>
            <person name="Singh R.P."/>
            <person name="Manchanda G."/>
            <person name="Maurya I.K."/>
            <person name="Joshi N.K."/>
            <person name="Srivastava A.K."/>
        </authorList>
    </citation>
    <scope>NUCLEOTIDE SEQUENCE [LARGE SCALE GENOMIC DNA]</scope>
    <source>
        <strain evidence="3 4">YS-16</strain>
    </source>
</reference>
<sequence length="392" mass="43952">MEKQLSLSFENTAIAFESKTDKALKKADFLFTNIGKPWLVKVGAAVTPFALKIGLPIKGLIRSTIFSQFCGGENLQEAAATASLLGKFHVGVALDYGVEAMEGEENYDHAVPEFVRAIEYAAGNPNIPFIAIKVTGFARFSLLEKLHANETLTPEEAAEYARVRQRIQTIAATAAKHKVGLLIDAEESWIQQPVDDLTNELMAQFNKTNAIVYNTFQMYRHDRLAFLKRSFEKAEQQGYLLGAKLVRGAYMEKERKRAEEMGYPSPIQPDKEATDRDYNAAVTFCMERLDKLAVFVGTHNEQSSMLAANLLHQQELPHDHPHVSFSQLLGMSDNITFNLAHAGYHVSKYLPYGPVKDVMPYLLRRAQENTSISGQVGRELGLIRKERKRRGI</sequence>
<gene>
    <name evidence="3" type="ORF">FEF09_05900</name>
</gene>
<evidence type="ECO:0000313" key="4">
    <source>
        <dbReference type="Proteomes" id="UP000318815"/>
    </source>
</evidence>
<dbReference type="Pfam" id="PF01619">
    <property type="entry name" value="Pro_dh"/>
    <property type="match status" value="1"/>
</dbReference>
<dbReference type="InterPro" id="IPR029041">
    <property type="entry name" value="FAD-linked_oxidoreductase-like"/>
</dbReference>
<dbReference type="OrthoDB" id="1401444at2"/>
<evidence type="ECO:0000256" key="1">
    <source>
        <dbReference type="ARBA" id="ARBA00023002"/>
    </source>
</evidence>
<protein>
    <submittedName>
        <fullName evidence="3">Proline dehydrogenase</fullName>
    </submittedName>
</protein>
<dbReference type="AlphaFoldDB" id="A0A5C6LY30"/>
<keyword evidence="4" id="KW-1185">Reference proteome</keyword>
<dbReference type="RefSeq" id="WP_146304250.1">
    <property type="nucleotide sequence ID" value="NZ_VOHS01000004.1"/>
</dbReference>
<dbReference type="GO" id="GO:0071949">
    <property type="term" value="F:FAD binding"/>
    <property type="evidence" value="ECO:0007669"/>
    <property type="project" value="TreeGrafter"/>
</dbReference>
<dbReference type="InterPro" id="IPR002872">
    <property type="entry name" value="Proline_DH_dom"/>
</dbReference>
<dbReference type="InterPro" id="IPR015659">
    <property type="entry name" value="Proline_oxidase"/>
</dbReference>
<dbReference type="Gene3D" id="3.20.20.220">
    <property type="match status" value="1"/>
</dbReference>
<organism evidence="3 4">
    <name type="scientific">Chitinophaga pinensis</name>
    <dbReference type="NCBI Taxonomy" id="79329"/>
    <lineage>
        <taxon>Bacteria</taxon>
        <taxon>Pseudomonadati</taxon>
        <taxon>Bacteroidota</taxon>
        <taxon>Chitinophagia</taxon>
        <taxon>Chitinophagales</taxon>
        <taxon>Chitinophagaceae</taxon>
        <taxon>Chitinophaga</taxon>
    </lineage>
</organism>
<dbReference type="GO" id="GO:0004657">
    <property type="term" value="F:proline dehydrogenase activity"/>
    <property type="evidence" value="ECO:0007669"/>
    <property type="project" value="InterPro"/>
</dbReference>
<dbReference type="EMBL" id="VOHS01000004">
    <property type="protein sequence ID" value="TWW01528.1"/>
    <property type="molecule type" value="Genomic_DNA"/>
</dbReference>
<name>A0A5C6LY30_9BACT</name>
<dbReference type="PANTHER" id="PTHR13914:SF0">
    <property type="entry name" value="PROLINE DEHYDROGENASE 1, MITOCHONDRIAL"/>
    <property type="match status" value="1"/>
</dbReference>
<comment type="caution">
    <text evidence="3">The sequence shown here is derived from an EMBL/GenBank/DDBJ whole genome shotgun (WGS) entry which is preliminary data.</text>
</comment>
<keyword evidence="1" id="KW-0560">Oxidoreductase</keyword>
<evidence type="ECO:0000313" key="3">
    <source>
        <dbReference type="EMBL" id="TWW01528.1"/>
    </source>
</evidence>
<dbReference type="SUPFAM" id="SSF51730">
    <property type="entry name" value="FAD-linked oxidoreductase"/>
    <property type="match status" value="1"/>
</dbReference>